<gene>
    <name evidence="5" type="ORF">ACCI51_08130</name>
</gene>
<accession>A0ABV4NM77</accession>
<evidence type="ECO:0000313" key="6">
    <source>
        <dbReference type="Proteomes" id="UP001569414"/>
    </source>
</evidence>
<reference evidence="5 6" key="1">
    <citation type="submission" date="2024-08" db="EMBL/GenBank/DDBJ databases">
        <authorList>
            <person name="Ishaq N."/>
        </authorList>
    </citation>
    <scope>NUCLEOTIDE SEQUENCE [LARGE SCALE GENOMIC DNA]</scope>
    <source>
        <strain evidence="5 6">JCM 30400</strain>
    </source>
</reference>
<keyword evidence="6" id="KW-1185">Reference proteome</keyword>
<dbReference type="InterPro" id="IPR020904">
    <property type="entry name" value="Sc_DH/Rdtase_CS"/>
</dbReference>
<evidence type="ECO:0000256" key="2">
    <source>
        <dbReference type="ARBA" id="ARBA00023002"/>
    </source>
</evidence>
<dbReference type="PROSITE" id="PS00061">
    <property type="entry name" value="ADH_SHORT"/>
    <property type="match status" value="1"/>
</dbReference>
<name>A0ABV4NM77_9GAMM</name>
<sequence>MNKAETPKKTFVITGAAGGLGWAITECLTRKFTAEFALVDSAVNTLRQREAQLKARGIRVRVFVVDLSNSKALEALIQLLRGAYSRVDLLVNNAGITHRSPSVQTTSEVLRRVMDVNYYAPVGLAQGLFTELKAASGCVVNISSMAGWMPVLGRAGYCAAKSALHQYFETFREEVRRERVKVLMVYPSFLATTIEENALAGDGGLAKHQRSTIGTVRSAEWMANQIVAALEKGRERWFPKDVSLVGAFLYRLAPTTFLKQMRRSFPLEMSAASES</sequence>
<dbReference type="PANTHER" id="PTHR44196:SF1">
    <property type="entry name" value="DEHYDROGENASE_REDUCTASE SDR FAMILY MEMBER 7B"/>
    <property type="match status" value="1"/>
</dbReference>
<comment type="similarity">
    <text evidence="1 3">Belongs to the short-chain dehydrogenases/reductases (SDR) family.</text>
</comment>
<proteinExistence type="inferred from homology"/>
<dbReference type="PRINTS" id="PR00081">
    <property type="entry name" value="GDHRDH"/>
</dbReference>
<dbReference type="Pfam" id="PF00106">
    <property type="entry name" value="adh_short"/>
    <property type="match status" value="1"/>
</dbReference>
<dbReference type="GO" id="GO:0016491">
    <property type="term" value="F:oxidoreductase activity"/>
    <property type="evidence" value="ECO:0007669"/>
    <property type="project" value="UniProtKB-KW"/>
</dbReference>
<dbReference type="EMBL" id="JBGMEL010000006">
    <property type="protein sequence ID" value="MFA0790513.1"/>
    <property type="molecule type" value="Genomic_DNA"/>
</dbReference>
<dbReference type="EC" id="1.-.-.-" evidence="5"/>
<evidence type="ECO:0000256" key="1">
    <source>
        <dbReference type="ARBA" id="ARBA00006484"/>
    </source>
</evidence>
<dbReference type="PANTHER" id="PTHR44196">
    <property type="entry name" value="DEHYDROGENASE/REDUCTASE SDR FAMILY MEMBER 7B"/>
    <property type="match status" value="1"/>
</dbReference>
<dbReference type="InterPro" id="IPR002347">
    <property type="entry name" value="SDR_fam"/>
</dbReference>
<dbReference type="SUPFAM" id="SSF51735">
    <property type="entry name" value="NAD(P)-binding Rossmann-fold domains"/>
    <property type="match status" value="1"/>
</dbReference>
<dbReference type="RefSeq" id="WP_371843235.1">
    <property type="nucleotide sequence ID" value="NZ_JBGMEL010000006.1"/>
</dbReference>
<organism evidence="5 6">
    <name type="scientific">Microbulbifer echini</name>
    <dbReference type="NCBI Taxonomy" id="1529067"/>
    <lineage>
        <taxon>Bacteria</taxon>
        <taxon>Pseudomonadati</taxon>
        <taxon>Pseudomonadota</taxon>
        <taxon>Gammaproteobacteria</taxon>
        <taxon>Cellvibrionales</taxon>
        <taxon>Microbulbiferaceae</taxon>
        <taxon>Microbulbifer</taxon>
    </lineage>
</organism>
<dbReference type="PRINTS" id="PR00080">
    <property type="entry name" value="SDRFAMILY"/>
</dbReference>
<dbReference type="Gene3D" id="3.40.50.720">
    <property type="entry name" value="NAD(P)-binding Rossmann-like Domain"/>
    <property type="match status" value="1"/>
</dbReference>
<evidence type="ECO:0000259" key="4">
    <source>
        <dbReference type="SMART" id="SM00822"/>
    </source>
</evidence>
<comment type="caution">
    <text evidence="5">The sequence shown here is derived from an EMBL/GenBank/DDBJ whole genome shotgun (WGS) entry which is preliminary data.</text>
</comment>
<protein>
    <submittedName>
        <fullName evidence="5">SDR family NAD(P)-dependent oxidoreductase</fullName>
        <ecNumber evidence="5">1.-.-.-</ecNumber>
    </submittedName>
</protein>
<dbReference type="SMART" id="SM00822">
    <property type="entry name" value="PKS_KR"/>
    <property type="match status" value="1"/>
</dbReference>
<evidence type="ECO:0000313" key="5">
    <source>
        <dbReference type="EMBL" id="MFA0790513.1"/>
    </source>
</evidence>
<feature type="domain" description="Ketoreductase" evidence="4">
    <location>
        <begin position="9"/>
        <end position="192"/>
    </location>
</feature>
<dbReference type="Proteomes" id="UP001569414">
    <property type="component" value="Unassembled WGS sequence"/>
</dbReference>
<keyword evidence="2 5" id="KW-0560">Oxidoreductase</keyword>
<dbReference type="InterPro" id="IPR057326">
    <property type="entry name" value="KR_dom"/>
</dbReference>
<evidence type="ECO:0000256" key="3">
    <source>
        <dbReference type="RuleBase" id="RU000363"/>
    </source>
</evidence>
<dbReference type="InterPro" id="IPR036291">
    <property type="entry name" value="NAD(P)-bd_dom_sf"/>
</dbReference>